<dbReference type="Pfam" id="PF01609">
    <property type="entry name" value="DDE_Tnp_1"/>
    <property type="match status" value="1"/>
</dbReference>
<reference evidence="9" key="1">
    <citation type="submission" date="2018-12" db="EMBL/GenBank/DDBJ databases">
        <title>Tengunoibacter tsumagoiensis gen. nov., sp. nov., Dictyobacter kobayashii sp. nov., D. alpinus sp. nov., and D. joshuensis sp. nov. and description of Dictyobacteraceae fam. nov. within the order Ktedonobacterales isolated from Tengu-no-mugimeshi.</title>
        <authorList>
            <person name="Wang C.M."/>
            <person name="Zheng Y."/>
            <person name="Sakai Y."/>
            <person name="Toyoda A."/>
            <person name="Minakuchi Y."/>
            <person name="Abe K."/>
            <person name="Yokota A."/>
            <person name="Yabe S."/>
        </authorList>
    </citation>
    <scope>NUCLEOTIDE SEQUENCE [LARGE SCALE GENOMIC DNA]</scope>
    <source>
        <strain evidence="9">S-27</strain>
    </source>
</reference>
<evidence type="ECO:0000313" key="7">
    <source>
        <dbReference type="EMBL" id="GCE05023.1"/>
    </source>
</evidence>
<evidence type="ECO:0000256" key="3">
    <source>
        <dbReference type="ARBA" id="ARBA00023125"/>
    </source>
</evidence>
<dbReference type="SUPFAM" id="SSF53098">
    <property type="entry name" value="Ribonuclease H-like"/>
    <property type="match status" value="1"/>
</dbReference>
<dbReference type="InterPro" id="IPR012337">
    <property type="entry name" value="RNaseH-like_sf"/>
</dbReference>
<keyword evidence="4" id="KW-0233">DNA recombination</keyword>
<dbReference type="GO" id="GO:0006313">
    <property type="term" value="P:DNA transposition"/>
    <property type="evidence" value="ECO:0007669"/>
    <property type="project" value="InterPro"/>
</dbReference>
<feature type="compositionally biased region" description="Basic and acidic residues" evidence="5">
    <location>
        <begin position="430"/>
        <end position="444"/>
    </location>
</feature>
<dbReference type="Proteomes" id="UP000287224">
    <property type="component" value="Unassembled WGS sequence"/>
</dbReference>
<gene>
    <name evidence="7" type="ORF">KDAU_23520</name>
    <name evidence="8" type="ORF">KDAU_46250</name>
</gene>
<dbReference type="OrthoDB" id="156189at2"/>
<dbReference type="EMBL" id="BIFQ01000001">
    <property type="protein sequence ID" value="GCE05023.1"/>
    <property type="molecule type" value="Genomic_DNA"/>
</dbReference>
<dbReference type="PANTHER" id="PTHR33258:SF1">
    <property type="entry name" value="TRANSPOSASE INSL FOR INSERTION SEQUENCE ELEMENT IS186A-RELATED"/>
    <property type="match status" value="1"/>
</dbReference>
<dbReference type="GO" id="GO:0004803">
    <property type="term" value="F:transposase activity"/>
    <property type="evidence" value="ECO:0007669"/>
    <property type="project" value="InterPro"/>
</dbReference>
<comment type="caution">
    <text evidence="8">The sequence shown here is derived from an EMBL/GenBank/DDBJ whole genome shotgun (WGS) entry which is preliminary data.</text>
</comment>
<evidence type="ECO:0000256" key="5">
    <source>
        <dbReference type="SAM" id="MobiDB-lite"/>
    </source>
</evidence>
<accession>A0A401ZKB7</accession>
<dbReference type="PANTHER" id="PTHR33258">
    <property type="entry name" value="TRANSPOSASE INSL FOR INSERTION SEQUENCE ELEMENT IS186A-RELATED"/>
    <property type="match status" value="1"/>
</dbReference>
<name>A0A401ZKB7_9CHLR</name>
<dbReference type="NCBIfam" id="NF033592">
    <property type="entry name" value="transpos_IS4_1"/>
    <property type="match status" value="1"/>
</dbReference>
<evidence type="ECO:0000313" key="8">
    <source>
        <dbReference type="EMBL" id="GCE07296.1"/>
    </source>
</evidence>
<proteinExistence type="inferred from homology"/>
<dbReference type="AlphaFoldDB" id="A0A401ZKB7"/>
<protein>
    <recommendedName>
        <fullName evidence="6">Transposase IS4-like domain-containing protein</fullName>
    </recommendedName>
</protein>
<sequence>MHHSESHPHLSIPTPDPQQVCQLVQADGRELLTLSVRRRGRPTHLSWMHLCLGVLACVLMQWRSQLDLRRLLCFEGFWHVPPVLPICDQAIYNRLERAGPWMRQLFDQLSQRMRARLEPWQDHSLAPFATQVIALDECVLDRVGRWLPELRALLRGDARLRAGRLSALFDLRLQQWLRVDLLEDAATNCKVHALEMIEQLQENTLLLFDRGYFSFEWLDVLTERRLWWITRYSNRASYTVVHGIYEADGVRDLIVLFGVHRSDRARYPVRLIQFWYHKKFYQYVTNVCDPTVLPLAEVARLYARRWDIELGFRLLKDHLQLRLLWCAKWPVIQVQLWAGLLLAQYFHGLQHEIAMQAGVRPQDVSLDLLTRMTGRMFQAGRDPLEVVRWWGREAGLIRPSTRTVYAVPFVDQAWVRPPPEEVLEPREHVRYAHRSDRQRQERAQARAAKQAAKTHQGACHAPPTNLLE</sequence>
<reference evidence="8" key="2">
    <citation type="journal article" date="2019" name="Int. J. Syst. Evol. Microbiol.">
        <title>Tengunoibacter tsumagoiensis gen. nov., sp. nov., Dictyobacter kobayashii sp. nov., Dictyobacter alpinus sp. nov., and description of Dictyobacteraceae fam. nov. within the order Ktedonobacterales isolated from Tengu-no-mugimeshi, a soil-like granular mass of micro-organisms, and emended descriptions of the genera Ktedonobacter and Dictyobacter.</title>
        <authorList>
            <person name="Wang C."/>
            <person name="Zheng Y."/>
            <person name="Sakai Y."/>
            <person name="Toyoda A."/>
            <person name="Minakuchi Y."/>
            <person name="Abe K."/>
            <person name="Yokota A."/>
            <person name="Yabe S."/>
        </authorList>
    </citation>
    <scope>NUCLEOTIDE SEQUENCE</scope>
    <source>
        <strain evidence="8">S-27</strain>
    </source>
</reference>
<evidence type="ECO:0000256" key="2">
    <source>
        <dbReference type="ARBA" id="ARBA00022578"/>
    </source>
</evidence>
<dbReference type="EMBL" id="BIFQ01000001">
    <property type="protein sequence ID" value="GCE07296.1"/>
    <property type="molecule type" value="Genomic_DNA"/>
</dbReference>
<dbReference type="InterPro" id="IPR047952">
    <property type="entry name" value="Transpos_IS4"/>
</dbReference>
<evidence type="ECO:0000256" key="4">
    <source>
        <dbReference type="ARBA" id="ARBA00023172"/>
    </source>
</evidence>
<feature type="region of interest" description="Disordered" evidence="5">
    <location>
        <begin position="430"/>
        <end position="468"/>
    </location>
</feature>
<keyword evidence="9" id="KW-1185">Reference proteome</keyword>
<keyword evidence="2" id="KW-0815">Transposition</keyword>
<evidence type="ECO:0000313" key="9">
    <source>
        <dbReference type="Proteomes" id="UP000287224"/>
    </source>
</evidence>
<dbReference type="RefSeq" id="WP_126596114.1">
    <property type="nucleotide sequence ID" value="NZ_BIFQ01000001.1"/>
</dbReference>
<feature type="domain" description="Transposase IS4-like" evidence="6">
    <location>
        <begin position="165"/>
        <end position="341"/>
    </location>
</feature>
<organism evidence="8 9">
    <name type="scientific">Dictyobacter aurantiacus</name>
    <dbReference type="NCBI Taxonomy" id="1936993"/>
    <lineage>
        <taxon>Bacteria</taxon>
        <taxon>Bacillati</taxon>
        <taxon>Chloroflexota</taxon>
        <taxon>Ktedonobacteria</taxon>
        <taxon>Ktedonobacterales</taxon>
        <taxon>Dictyobacteraceae</taxon>
        <taxon>Dictyobacter</taxon>
    </lineage>
</organism>
<dbReference type="InterPro" id="IPR002559">
    <property type="entry name" value="Transposase_11"/>
</dbReference>
<evidence type="ECO:0000259" key="6">
    <source>
        <dbReference type="Pfam" id="PF01609"/>
    </source>
</evidence>
<keyword evidence="3" id="KW-0238">DNA-binding</keyword>
<evidence type="ECO:0000256" key="1">
    <source>
        <dbReference type="ARBA" id="ARBA00010075"/>
    </source>
</evidence>
<dbReference type="GO" id="GO:0003677">
    <property type="term" value="F:DNA binding"/>
    <property type="evidence" value="ECO:0007669"/>
    <property type="project" value="UniProtKB-KW"/>
</dbReference>
<comment type="similarity">
    <text evidence="1">Belongs to the transposase 11 family.</text>
</comment>